<keyword evidence="3" id="KW-1185">Reference proteome</keyword>
<sequence>MSTRKEMQPSIIIEEETGSGQAIHDEIVVQTSTSQKFMGQSSIGGVNQGDEAPMRYQGGDGGRRSHLGELGHGDRYCPWVSSSCARQARQDEEKGEGGRKGLRRLFG</sequence>
<dbReference type="AlphaFoldDB" id="A0ABC8S854"/>
<name>A0ABC8S854_9AQUA</name>
<feature type="compositionally biased region" description="Basic and acidic residues" evidence="1">
    <location>
        <begin position="61"/>
        <end position="70"/>
    </location>
</feature>
<dbReference type="EMBL" id="CAUOFW020002380">
    <property type="protein sequence ID" value="CAK9153364.1"/>
    <property type="molecule type" value="Genomic_DNA"/>
</dbReference>
<accession>A0ABC8S854</accession>
<organism evidence="2 3">
    <name type="scientific">Ilex paraguariensis</name>
    <name type="common">yerba mate</name>
    <dbReference type="NCBI Taxonomy" id="185542"/>
    <lineage>
        <taxon>Eukaryota</taxon>
        <taxon>Viridiplantae</taxon>
        <taxon>Streptophyta</taxon>
        <taxon>Embryophyta</taxon>
        <taxon>Tracheophyta</taxon>
        <taxon>Spermatophyta</taxon>
        <taxon>Magnoliopsida</taxon>
        <taxon>eudicotyledons</taxon>
        <taxon>Gunneridae</taxon>
        <taxon>Pentapetalae</taxon>
        <taxon>asterids</taxon>
        <taxon>campanulids</taxon>
        <taxon>Aquifoliales</taxon>
        <taxon>Aquifoliaceae</taxon>
        <taxon>Ilex</taxon>
    </lineage>
</organism>
<evidence type="ECO:0000313" key="2">
    <source>
        <dbReference type="EMBL" id="CAK9153364.1"/>
    </source>
</evidence>
<evidence type="ECO:0000256" key="1">
    <source>
        <dbReference type="SAM" id="MobiDB-lite"/>
    </source>
</evidence>
<feature type="region of interest" description="Disordered" evidence="1">
    <location>
        <begin position="34"/>
        <end position="70"/>
    </location>
</feature>
<gene>
    <name evidence="2" type="ORF">ILEXP_LOCUS21602</name>
</gene>
<comment type="caution">
    <text evidence="2">The sequence shown here is derived from an EMBL/GenBank/DDBJ whole genome shotgun (WGS) entry which is preliminary data.</text>
</comment>
<evidence type="ECO:0000313" key="3">
    <source>
        <dbReference type="Proteomes" id="UP001642360"/>
    </source>
</evidence>
<feature type="compositionally biased region" description="Polar residues" evidence="1">
    <location>
        <begin position="34"/>
        <end position="45"/>
    </location>
</feature>
<protein>
    <submittedName>
        <fullName evidence="2">Uncharacterized protein</fullName>
    </submittedName>
</protein>
<feature type="compositionally biased region" description="Basic and acidic residues" evidence="1">
    <location>
        <begin position="88"/>
        <end position="99"/>
    </location>
</feature>
<reference evidence="2 3" key="1">
    <citation type="submission" date="2024-02" db="EMBL/GenBank/DDBJ databases">
        <authorList>
            <person name="Vignale AGUSTIN F."/>
            <person name="Sosa J E."/>
            <person name="Modenutti C."/>
        </authorList>
    </citation>
    <scope>NUCLEOTIDE SEQUENCE [LARGE SCALE GENOMIC DNA]</scope>
</reference>
<dbReference type="Proteomes" id="UP001642360">
    <property type="component" value="Unassembled WGS sequence"/>
</dbReference>
<proteinExistence type="predicted"/>
<feature type="region of interest" description="Disordered" evidence="1">
    <location>
        <begin position="84"/>
        <end position="107"/>
    </location>
</feature>